<dbReference type="EMBL" id="JBHMCG010000097">
    <property type="protein sequence ID" value="MFB9574442.1"/>
    <property type="molecule type" value="Genomic_DNA"/>
</dbReference>
<evidence type="ECO:0000256" key="1">
    <source>
        <dbReference type="SAM" id="Phobius"/>
    </source>
</evidence>
<evidence type="ECO:0000313" key="4">
    <source>
        <dbReference type="Proteomes" id="UP001589710"/>
    </source>
</evidence>
<feature type="transmembrane region" description="Helical" evidence="1">
    <location>
        <begin position="38"/>
        <end position="57"/>
    </location>
</feature>
<gene>
    <name evidence="3" type="ORF">ACFFTL_19655</name>
</gene>
<protein>
    <submittedName>
        <fullName evidence="3">Uncharacterized protein</fullName>
    </submittedName>
</protein>
<feature type="chain" id="PRO_5046397691" evidence="2">
    <location>
        <begin position="21"/>
        <end position="95"/>
    </location>
</feature>
<feature type="signal peptide" evidence="2">
    <location>
        <begin position="1"/>
        <end position="20"/>
    </location>
</feature>
<proteinExistence type="predicted"/>
<feature type="transmembrane region" description="Helical" evidence="1">
    <location>
        <begin position="64"/>
        <end position="85"/>
    </location>
</feature>
<evidence type="ECO:0000256" key="2">
    <source>
        <dbReference type="SAM" id="SignalP"/>
    </source>
</evidence>
<keyword evidence="1" id="KW-0812">Transmembrane</keyword>
<accession>A0ABV5R9H4</accession>
<reference evidence="3 4" key="1">
    <citation type="submission" date="2024-09" db="EMBL/GenBank/DDBJ databases">
        <authorList>
            <person name="Sun Q."/>
            <person name="Mori K."/>
        </authorList>
    </citation>
    <scope>NUCLEOTIDE SEQUENCE [LARGE SCALE GENOMIC DNA]</scope>
    <source>
        <strain evidence="3 4">JCM 3331</strain>
    </source>
</reference>
<sequence>MAVALIAVGLAATLSGCAAAALGWLPPWLSGCVARPRAWGIGMVGIGLFALAQVPSLRERITDAGSVVSAVPFVVLVAGLAGLALSGGRPGRPAR</sequence>
<keyword evidence="2" id="KW-0732">Signal</keyword>
<keyword evidence="1" id="KW-0472">Membrane</keyword>
<evidence type="ECO:0000313" key="3">
    <source>
        <dbReference type="EMBL" id="MFB9574442.1"/>
    </source>
</evidence>
<keyword evidence="4" id="KW-1185">Reference proteome</keyword>
<keyword evidence="1" id="KW-1133">Transmembrane helix</keyword>
<organism evidence="3 4">
    <name type="scientific">Streptomyces yanii</name>
    <dbReference type="NCBI Taxonomy" id="78510"/>
    <lineage>
        <taxon>Bacteria</taxon>
        <taxon>Bacillati</taxon>
        <taxon>Actinomycetota</taxon>
        <taxon>Actinomycetes</taxon>
        <taxon>Kitasatosporales</taxon>
        <taxon>Streptomycetaceae</taxon>
        <taxon>Streptomyces</taxon>
    </lineage>
</organism>
<comment type="caution">
    <text evidence="3">The sequence shown here is derived from an EMBL/GenBank/DDBJ whole genome shotgun (WGS) entry which is preliminary data.</text>
</comment>
<dbReference type="Proteomes" id="UP001589710">
    <property type="component" value="Unassembled WGS sequence"/>
</dbReference>
<dbReference type="RefSeq" id="WP_345517834.1">
    <property type="nucleotide sequence ID" value="NZ_BAAAXD010000045.1"/>
</dbReference>
<name>A0ABV5R9H4_9ACTN</name>